<dbReference type="EMBL" id="VTTN01000014">
    <property type="protein sequence ID" value="KAA0592698.1"/>
    <property type="molecule type" value="Genomic_DNA"/>
</dbReference>
<comment type="similarity">
    <text evidence="6">Belongs to the vsr family.</text>
</comment>
<evidence type="ECO:0000313" key="8">
    <source>
        <dbReference type="Proteomes" id="UP000324927"/>
    </source>
</evidence>
<evidence type="ECO:0000256" key="5">
    <source>
        <dbReference type="ARBA" id="ARBA00023204"/>
    </source>
</evidence>
<organism evidence="7 8">
    <name type="scientific">Azospirillum lipoferum</name>
    <dbReference type="NCBI Taxonomy" id="193"/>
    <lineage>
        <taxon>Bacteria</taxon>
        <taxon>Pseudomonadati</taxon>
        <taxon>Pseudomonadota</taxon>
        <taxon>Alphaproteobacteria</taxon>
        <taxon>Rhodospirillales</taxon>
        <taxon>Azospirillaceae</taxon>
        <taxon>Azospirillum</taxon>
    </lineage>
</organism>
<dbReference type="PIRSF" id="PIRSF018267">
    <property type="entry name" value="VSR_endonuc"/>
    <property type="match status" value="1"/>
</dbReference>
<dbReference type="Gene3D" id="3.40.960.10">
    <property type="entry name" value="VSR Endonuclease"/>
    <property type="match status" value="1"/>
</dbReference>
<keyword evidence="1 6" id="KW-0540">Nuclease</keyword>
<evidence type="ECO:0000256" key="1">
    <source>
        <dbReference type="ARBA" id="ARBA00022722"/>
    </source>
</evidence>
<dbReference type="InterPro" id="IPR011335">
    <property type="entry name" value="Restrct_endonuc-II-like"/>
</dbReference>
<dbReference type="Proteomes" id="UP000324927">
    <property type="component" value="Unassembled WGS sequence"/>
</dbReference>
<dbReference type="GO" id="GO:0004519">
    <property type="term" value="F:endonuclease activity"/>
    <property type="evidence" value="ECO:0007669"/>
    <property type="project" value="UniProtKB-KW"/>
</dbReference>
<proteinExistence type="inferred from homology"/>
<reference evidence="7 8" key="1">
    <citation type="submission" date="2019-08" db="EMBL/GenBank/DDBJ databases">
        <authorList>
            <person name="Grouzdev D."/>
            <person name="Tikhonova E."/>
            <person name="Kravchenko I."/>
        </authorList>
    </citation>
    <scope>NUCLEOTIDE SEQUENCE [LARGE SCALE GENOMIC DNA]</scope>
    <source>
        <strain evidence="7 8">59b</strain>
    </source>
</reference>
<dbReference type="Pfam" id="PF03852">
    <property type="entry name" value="Vsr"/>
    <property type="match status" value="1"/>
</dbReference>
<evidence type="ECO:0000256" key="2">
    <source>
        <dbReference type="ARBA" id="ARBA00022759"/>
    </source>
</evidence>
<dbReference type="GO" id="GO:0016787">
    <property type="term" value="F:hydrolase activity"/>
    <property type="evidence" value="ECO:0007669"/>
    <property type="project" value="UniProtKB-KW"/>
</dbReference>
<dbReference type="GO" id="GO:0006298">
    <property type="term" value="P:mismatch repair"/>
    <property type="evidence" value="ECO:0007669"/>
    <property type="project" value="UniProtKB-UniRule"/>
</dbReference>
<evidence type="ECO:0000256" key="3">
    <source>
        <dbReference type="ARBA" id="ARBA00022763"/>
    </source>
</evidence>
<keyword evidence="3 6" id="KW-0227">DNA damage</keyword>
<dbReference type="OrthoDB" id="9801520at2"/>
<dbReference type="CDD" id="cd00221">
    <property type="entry name" value="Vsr"/>
    <property type="match status" value="1"/>
</dbReference>
<comment type="caution">
    <text evidence="7">The sequence shown here is derived from an EMBL/GenBank/DDBJ whole genome shotgun (WGS) entry which is preliminary data.</text>
</comment>
<comment type="function">
    <text evidence="6">May nick specific sequences that contain T:G mispairs resulting from m5C-deamination.</text>
</comment>
<sequence>MVDILSREKRSALMASVRTVGTKPEMRVRRVAYSCGLRYRIAPRGVRGRPDLSFSGARIAVFVHGCFWHGHEGCRKAKLPTTNSEFWAAKIQSNQRRDIEIQSHLIADGWRHIVIWECETKNYATIVERLAPVITHYRGSEFLSRAIEASIK</sequence>
<dbReference type="EC" id="3.1.-.-" evidence="6"/>
<dbReference type="RefSeq" id="WP_149234065.1">
    <property type="nucleotide sequence ID" value="NZ_JALJXJ010000017.1"/>
</dbReference>
<keyword evidence="5 6" id="KW-0234">DNA repair</keyword>
<evidence type="ECO:0000256" key="6">
    <source>
        <dbReference type="PIRNR" id="PIRNR018267"/>
    </source>
</evidence>
<accession>A0A5A9GDW7</accession>
<protein>
    <recommendedName>
        <fullName evidence="6">Very short patch repair endonuclease</fullName>
        <ecNumber evidence="6">3.1.-.-</ecNumber>
    </recommendedName>
</protein>
<keyword evidence="2 6" id="KW-0255">Endonuclease</keyword>
<dbReference type="AlphaFoldDB" id="A0A5A9GDW7"/>
<dbReference type="InterPro" id="IPR004603">
    <property type="entry name" value="DNA_mismatch_endonuc_vsr"/>
</dbReference>
<name>A0A5A9GDW7_AZOLI</name>
<evidence type="ECO:0000256" key="4">
    <source>
        <dbReference type="ARBA" id="ARBA00022801"/>
    </source>
</evidence>
<keyword evidence="4 6" id="KW-0378">Hydrolase</keyword>
<gene>
    <name evidence="7" type="primary">vsr</name>
    <name evidence="7" type="ORF">FZ942_26465</name>
</gene>
<dbReference type="SUPFAM" id="SSF52980">
    <property type="entry name" value="Restriction endonuclease-like"/>
    <property type="match status" value="1"/>
</dbReference>
<dbReference type="NCBIfam" id="TIGR00632">
    <property type="entry name" value="vsr"/>
    <property type="match status" value="1"/>
</dbReference>
<evidence type="ECO:0000313" key="7">
    <source>
        <dbReference type="EMBL" id="KAA0592698.1"/>
    </source>
</evidence>
<keyword evidence="8" id="KW-1185">Reference proteome</keyword>